<reference evidence="2" key="1">
    <citation type="submission" date="2020-04" db="EMBL/GenBank/DDBJ databases">
        <authorList>
            <person name="Kittiwongwattana C."/>
        </authorList>
    </citation>
    <scope>NUCLEOTIDE SEQUENCE [LARGE SCALE GENOMIC DNA]</scope>
    <source>
        <strain evidence="2">1310</strain>
    </source>
</reference>
<name>A0AAE7D7N0_9BACT</name>
<dbReference type="EMBL" id="CP051205">
    <property type="protein sequence ID" value="QJB31859.1"/>
    <property type="molecule type" value="Genomic_DNA"/>
</dbReference>
<organism evidence="1 2">
    <name type="scientific">Chitinophaga oryzae</name>
    <dbReference type="NCBI Taxonomy" id="2725414"/>
    <lineage>
        <taxon>Bacteria</taxon>
        <taxon>Pseudomonadati</taxon>
        <taxon>Bacteroidota</taxon>
        <taxon>Chitinophagia</taxon>
        <taxon>Chitinophagales</taxon>
        <taxon>Chitinophagaceae</taxon>
        <taxon>Chitinophaga</taxon>
    </lineage>
</organism>
<evidence type="ECO:0000313" key="1">
    <source>
        <dbReference type="EMBL" id="QJB31859.1"/>
    </source>
</evidence>
<proteinExistence type="predicted"/>
<dbReference type="KEGG" id="coy:HF329_11200"/>
<sequence length="246" mass="28633">MQIDKNDIRLFPAYEDVFYDNIPLHRQHFLPLASINLRCINPGRNEWLHLVSVKEMYDGRVGESKEEYHTVFTQPDMLGFDVVEGKYRFEADWRYFNDYQLIPADQYANGFPEAEIEYNMNEAMYRLKKAYFDQYGQLYAGDFSRPGIQVSDIRRLERLRALTPADLEKDAISDYLAELHQQRPAGIFTALSPEEFPGDWPFEALDPSFEYIGSMDGYGFQHTAPEGISLFYSPALKKALITFDNT</sequence>
<dbReference type="Proteomes" id="UP000502421">
    <property type="component" value="Chromosome"/>
</dbReference>
<accession>A0AAE7D7N0</accession>
<evidence type="ECO:0000313" key="2">
    <source>
        <dbReference type="Proteomes" id="UP000502421"/>
    </source>
</evidence>
<gene>
    <name evidence="1" type="ORF">HF329_11200</name>
</gene>
<dbReference type="AlphaFoldDB" id="A0AAE7D7N0"/>
<dbReference type="RefSeq" id="WP_168804115.1">
    <property type="nucleotide sequence ID" value="NZ_CP051205.1"/>
</dbReference>
<protein>
    <submittedName>
        <fullName evidence="1">Uncharacterized protein</fullName>
    </submittedName>
</protein>